<proteinExistence type="predicted"/>
<reference evidence="2 3" key="1">
    <citation type="journal article" date="2017" name="BMC Genomics">
        <title>Comparative genomic and phylogenomic analyses of the Bifidobacteriaceae family.</title>
        <authorList>
            <person name="Lugli G.A."/>
            <person name="Milani C."/>
            <person name="Turroni F."/>
            <person name="Duranti S."/>
            <person name="Mancabelli L."/>
            <person name="Mangifesta M."/>
            <person name="Ferrario C."/>
            <person name="Modesto M."/>
            <person name="Mattarelli P."/>
            <person name="Jiri K."/>
            <person name="van Sinderen D."/>
            <person name="Ventura M."/>
        </authorList>
    </citation>
    <scope>NUCLEOTIDE SEQUENCE [LARGE SCALE GENOMIC DNA]</scope>
    <source>
        <strain evidence="2 3">DSM 24744</strain>
    </source>
</reference>
<name>A0A261F0Y5_9BIFI</name>
<comment type="caution">
    <text evidence="2">The sequence shown here is derived from an EMBL/GenBank/DDBJ whole genome shotgun (WGS) entry which is preliminary data.</text>
</comment>
<dbReference type="Proteomes" id="UP000216454">
    <property type="component" value="Unassembled WGS sequence"/>
</dbReference>
<feature type="region of interest" description="Disordered" evidence="1">
    <location>
        <begin position="37"/>
        <end position="60"/>
    </location>
</feature>
<gene>
    <name evidence="2" type="ORF">PSSU_0400</name>
</gene>
<dbReference type="AlphaFoldDB" id="A0A261F0Y5"/>
<dbReference type="RefSeq" id="WP_144441845.1">
    <property type="nucleotide sequence ID" value="NZ_MWWQ01000005.1"/>
</dbReference>
<protein>
    <submittedName>
        <fullName evidence="2">Uncharacterized protein</fullName>
    </submittedName>
</protein>
<organism evidence="2 3">
    <name type="scientific">Pseudoscardovia suis</name>
    <dbReference type="NCBI Taxonomy" id="987063"/>
    <lineage>
        <taxon>Bacteria</taxon>
        <taxon>Bacillati</taxon>
        <taxon>Actinomycetota</taxon>
        <taxon>Actinomycetes</taxon>
        <taxon>Bifidobacteriales</taxon>
        <taxon>Bifidobacteriaceae</taxon>
        <taxon>Pseudoscardovia</taxon>
    </lineage>
</organism>
<keyword evidence="3" id="KW-1185">Reference proteome</keyword>
<evidence type="ECO:0000313" key="2">
    <source>
        <dbReference type="EMBL" id="OZG52782.1"/>
    </source>
</evidence>
<sequence>MGTRVCEFCGRSYMFHANGDSPVCCGRGECVGLQRDRDREKARLKKRRQREKARAKTAQADGLTPADVAWIMRSMRRQITRMRAE</sequence>
<feature type="compositionally biased region" description="Basic residues" evidence="1">
    <location>
        <begin position="42"/>
        <end position="55"/>
    </location>
</feature>
<accession>A0A261F0Y5</accession>
<evidence type="ECO:0000313" key="3">
    <source>
        <dbReference type="Proteomes" id="UP000216454"/>
    </source>
</evidence>
<evidence type="ECO:0000256" key="1">
    <source>
        <dbReference type="SAM" id="MobiDB-lite"/>
    </source>
</evidence>
<dbReference type="EMBL" id="MWWQ01000005">
    <property type="protein sequence ID" value="OZG52782.1"/>
    <property type="molecule type" value="Genomic_DNA"/>
</dbReference>